<protein>
    <recommendedName>
        <fullName evidence="3">Ig-like domain-containing protein</fullName>
    </recommendedName>
</protein>
<dbReference type="Proteomes" id="UP000694394">
    <property type="component" value="Chromosome 4"/>
</dbReference>
<dbReference type="PANTHER" id="PTHR23267">
    <property type="entry name" value="IMMUNOGLOBULIN LIGHT CHAIN"/>
    <property type="match status" value="1"/>
</dbReference>
<feature type="signal peptide" evidence="2">
    <location>
        <begin position="1"/>
        <end position="20"/>
    </location>
</feature>
<dbReference type="Pfam" id="PF07686">
    <property type="entry name" value="V-set"/>
    <property type="match status" value="1"/>
</dbReference>
<dbReference type="GO" id="GO:0005576">
    <property type="term" value="C:extracellular region"/>
    <property type="evidence" value="ECO:0007669"/>
    <property type="project" value="UniProtKB-ARBA"/>
</dbReference>
<dbReference type="SUPFAM" id="SSF48726">
    <property type="entry name" value="Immunoglobulin"/>
    <property type="match status" value="1"/>
</dbReference>
<sequence>MSLLALLLCLPLLGFQRCRGQIILAQSPETLAASQGDFVSITCRSSLEVGTSMAWYHQRPQEAPRLLLFGASARAAGTPSRFRGSGSGFDFSLSIHGVEAEDVGVFYCQQHF</sequence>
<evidence type="ECO:0000256" key="1">
    <source>
        <dbReference type="ARBA" id="ARBA00023319"/>
    </source>
</evidence>
<dbReference type="InterPro" id="IPR036179">
    <property type="entry name" value="Ig-like_dom_sf"/>
</dbReference>
<keyword evidence="2" id="KW-0732">Signal</keyword>
<dbReference type="AlphaFoldDB" id="A0A8C5XKA3"/>
<keyword evidence="5" id="KW-1185">Reference proteome</keyword>
<dbReference type="EMBL" id="ABDC03005319">
    <property type="status" value="NOT_ANNOTATED_CDS"/>
    <property type="molecule type" value="Genomic_DNA"/>
</dbReference>
<dbReference type="FunFam" id="2.60.40.10:FF:001230">
    <property type="entry name" value="Immunoglobulin kappa variable 8-16"/>
    <property type="match status" value="1"/>
</dbReference>
<dbReference type="EMBL" id="ABDC03005314">
    <property type="status" value="NOT_ANNOTATED_CDS"/>
    <property type="molecule type" value="Genomic_DNA"/>
</dbReference>
<dbReference type="EMBL" id="ABDC03005315">
    <property type="status" value="NOT_ANNOTATED_CDS"/>
    <property type="molecule type" value="Genomic_DNA"/>
</dbReference>
<dbReference type="InterPro" id="IPR013106">
    <property type="entry name" value="Ig_V-set"/>
</dbReference>
<dbReference type="EMBL" id="ABDC03005317">
    <property type="status" value="NOT_ANNOTATED_CDS"/>
    <property type="molecule type" value="Genomic_DNA"/>
</dbReference>
<accession>A0A8C5XKA3</accession>
<reference evidence="4" key="1">
    <citation type="submission" date="2016-12" db="EMBL/GenBank/DDBJ databases">
        <title>Mouse lemur reference genome and diversity panel.</title>
        <authorList>
            <person name="Harris R."/>
            <person name="Larsen P."/>
            <person name="Liu Y."/>
            <person name="Hughes D.S."/>
            <person name="Murali S."/>
            <person name="Raveendran M."/>
            <person name="Korchina V."/>
            <person name="Wang M."/>
            <person name="Jhangiani S."/>
            <person name="Bandaranaike D."/>
            <person name="Bellair M."/>
            <person name="Blankenburg K."/>
            <person name="Chao H."/>
            <person name="Dahdouli M."/>
            <person name="Dinh H."/>
            <person name="Doddapaneni H."/>
            <person name="English A."/>
            <person name="Firestine M."/>
            <person name="Gnanaolivu R."/>
            <person name="Gross S."/>
            <person name="Hernandez B."/>
            <person name="Javaid M."/>
            <person name="Jayaseelan J."/>
            <person name="Jones J."/>
            <person name="Khan Z."/>
            <person name="Kovar C."/>
            <person name="Kurapati P."/>
            <person name="Le B."/>
            <person name="Lee S."/>
            <person name="Li M."/>
            <person name="Mathew T."/>
            <person name="Narasimhan A."/>
            <person name="Ngo D."/>
            <person name="Nguyen L."/>
            <person name="Okwuonu G."/>
            <person name="Ongeri F."/>
            <person name="Osuji N."/>
            <person name="Pu L.-L."/>
            <person name="Puazo M."/>
            <person name="Quiroz J."/>
            <person name="Raj R."/>
            <person name="Rajbhandari K."/>
            <person name="Reid J.G."/>
            <person name="Santibanez J."/>
            <person name="Sexton D."/>
            <person name="Skinner E."/>
            <person name="Vee V."/>
            <person name="Weissenberger G."/>
            <person name="Wu Y."/>
            <person name="Xin Y."/>
            <person name="Han Y."/>
            <person name="Campbell C."/>
            <person name="Brown A."/>
            <person name="Sullivan B."/>
            <person name="Shelton J."/>
            <person name="Brown S."/>
            <person name="Dudchenko O."/>
            <person name="Machol I."/>
            <person name="Durand N."/>
            <person name="Shamim M."/>
            <person name="Lieberman A."/>
            <person name="Muzny D.M."/>
            <person name="Richards S."/>
            <person name="Yoder A."/>
            <person name="Worley K.C."/>
            <person name="Rogers J."/>
            <person name="Gibbs R.A."/>
        </authorList>
    </citation>
    <scope>NUCLEOTIDE SEQUENCE [LARGE SCALE GENOMIC DNA]</scope>
</reference>
<dbReference type="EMBL" id="ABDC03005320">
    <property type="status" value="NOT_ANNOTATED_CDS"/>
    <property type="molecule type" value="Genomic_DNA"/>
</dbReference>
<dbReference type="Gene3D" id="2.60.40.10">
    <property type="entry name" value="Immunoglobulins"/>
    <property type="match status" value="1"/>
</dbReference>
<evidence type="ECO:0000259" key="3">
    <source>
        <dbReference type="PROSITE" id="PS50835"/>
    </source>
</evidence>
<dbReference type="Ensembl" id="ENSMICT00000030118.2">
    <property type="protein sequence ID" value="ENSMICP00000031093.2"/>
    <property type="gene ID" value="ENSMICG00000030416.2"/>
</dbReference>
<dbReference type="InterPro" id="IPR007110">
    <property type="entry name" value="Ig-like_dom"/>
</dbReference>
<organism evidence="4 5">
    <name type="scientific">Microcebus murinus</name>
    <name type="common">Gray mouse lemur</name>
    <name type="synonym">Lemur murinus</name>
    <dbReference type="NCBI Taxonomy" id="30608"/>
    <lineage>
        <taxon>Eukaryota</taxon>
        <taxon>Metazoa</taxon>
        <taxon>Chordata</taxon>
        <taxon>Craniata</taxon>
        <taxon>Vertebrata</taxon>
        <taxon>Euteleostomi</taxon>
        <taxon>Mammalia</taxon>
        <taxon>Eutheria</taxon>
        <taxon>Euarchontoglires</taxon>
        <taxon>Primates</taxon>
        <taxon>Strepsirrhini</taxon>
        <taxon>Lemuriformes</taxon>
        <taxon>Cheirogaleidae</taxon>
        <taxon>Microcebus</taxon>
    </lineage>
</organism>
<dbReference type="InterPro" id="IPR050150">
    <property type="entry name" value="IgV_Light_Chain"/>
</dbReference>
<evidence type="ECO:0000313" key="5">
    <source>
        <dbReference type="Proteomes" id="UP000694394"/>
    </source>
</evidence>
<feature type="chain" id="PRO_5034195321" description="Ig-like domain-containing protein" evidence="2">
    <location>
        <begin position="21"/>
        <end position="112"/>
    </location>
</feature>
<name>A0A8C5XKA3_MICMU</name>
<dbReference type="EMBL" id="ABDC03005316">
    <property type="status" value="NOT_ANNOTATED_CDS"/>
    <property type="molecule type" value="Genomic_DNA"/>
</dbReference>
<dbReference type="InterPro" id="IPR013783">
    <property type="entry name" value="Ig-like_fold"/>
</dbReference>
<feature type="domain" description="Ig-like" evidence="3">
    <location>
        <begin position="11"/>
        <end position="112"/>
    </location>
</feature>
<dbReference type="PROSITE" id="PS50835">
    <property type="entry name" value="IG_LIKE"/>
    <property type="match status" value="1"/>
</dbReference>
<reference evidence="4" key="3">
    <citation type="submission" date="2025-09" db="UniProtKB">
        <authorList>
            <consortium name="Ensembl"/>
        </authorList>
    </citation>
    <scope>IDENTIFICATION</scope>
</reference>
<dbReference type="SMART" id="SM00406">
    <property type="entry name" value="IGv"/>
    <property type="match status" value="1"/>
</dbReference>
<reference evidence="4" key="2">
    <citation type="submission" date="2025-08" db="UniProtKB">
        <authorList>
            <consortium name="Ensembl"/>
        </authorList>
    </citation>
    <scope>IDENTIFICATION</scope>
</reference>
<evidence type="ECO:0000256" key="2">
    <source>
        <dbReference type="SAM" id="SignalP"/>
    </source>
</evidence>
<keyword evidence="1" id="KW-0393">Immunoglobulin domain</keyword>
<proteinExistence type="predicted"/>
<dbReference type="EMBL" id="ABDC03005318">
    <property type="status" value="NOT_ANNOTATED_CDS"/>
    <property type="molecule type" value="Genomic_DNA"/>
</dbReference>
<evidence type="ECO:0000313" key="4">
    <source>
        <dbReference type="Ensembl" id="ENSMICP00000031093.2"/>
    </source>
</evidence>
<dbReference type="GeneTree" id="ENSGT00940000154869"/>